<dbReference type="Pfam" id="PF02021">
    <property type="entry name" value="UPF0102"/>
    <property type="match status" value="1"/>
</dbReference>
<comment type="caution">
    <text evidence="3">The sequence shown here is derived from an EMBL/GenBank/DDBJ whole genome shotgun (WGS) entry which is preliminary data.</text>
</comment>
<keyword evidence="4" id="KW-1185">Reference proteome</keyword>
<accession>A0A1Y1SAM4</accession>
<dbReference type="SUPFAM" id="SSF52980">
    <property type="entry name" value="Restriction endonuclease-like"/>
    <property type="match status" value="1"/>
</dbReference>
<proteinExistence type="inferred from homology"/>
<evidence type="ECO:0000313" key="4">
    <source>
        <dbReference type="Proteomes" id="UP000192342"/>
    </source>
</evidence>
<evidence type="ECO:0000256" key="1">
    <source>
        <dbReference type="ARBA" id="ARBA00006738"/>
    </source>
</evidence>
<dbReference type="RefSeq" id="WP_240499493.1">
    <property type="nucleotide sequence ID" value="NZ_AQQV01000004.1"/>
</dbReference>
<name>A0A1Y1SAM4_9GAMM</name>
<evidence type="ECO:0000256" key="2">
    <source>
        <dbReference type="HAMAP-Rule" id="MF_00048"/>
    </source>
</evidence>
<organism evidence="3 4">
    <name type="scientific">Oceanococcus atlanticus</name>
    <dbReference type="NCBI Taxonomy" id="1317117"/>
    <lineage>
        <taxon>Bacteria</taxon>
        <taxon>Pseudomonadati</taxon>
        <taxon>Pseudomonadota</taxon>
        <taxon>Gammaproteobacteria</taxon>
        <taxon>Chromatiales</taxon>
        <taxon>Oceanococcaceae</taxon>
        <taxon>Oceanococcus</taxon>
    </lineage>
</organism>
<dbReference type="HAMAP" id="MF_00048">
    <property type="entry name" value="UPF0102"/>
    <property type="match status" value="1"/>
</dbReference>
<dbReference type="Gene3D" id="3.40.1350.10">
    <property type="match status" value="1"/>
</dbReference>
<reference evidence="3 4" key="1">
    <citation type="submission" date="2013-04" db="EMBL/GenBank/DDBJ databases">
        <title>Oceanococcus atlanticus 22II-S10r2 Genome Sequencing.</title>
        <authorList>
            <person name="Lai Q."/>
            <person name="Li G."/>
            <person name="Shao Z."/>
        </authorList>
    </citation>
    <scope>NUCLEOTIDE SEQUENCE [LARGE SCALE GENOMIC DNA]</scope>
    <source>
        <strain evidence="3 4">22II-S10r2</strain>
    </source>
</reference>
<dbReference type="NCBIfam" id="NF009150">
    <property type="entry name" value="PRK12497.1-3"/>
    <property type="match status" value="1"/>
</dbReference>
<dbReference type="STRING" id="1317117.ATO7_14688"/>
<dbReference type="Proteomes" id="UP000192342">
    <property type="component" value="Unassembled WGS sequence"/>
</dbReference>
<dbReference type="PANTHER" id="PTHR34039:SF1">
    <property type="entry name" value="UPF0102 PROTEIN YRAN"/>
    <property type="match status" value="1"/>
</dbReference>
<gene>
    <name evidence="3" type="ORF">ATO7_14688</name>
</gene>
<dbReference type="InterPro" id="IPR003509">
    <property type="entry name" value="UPF0102_YraN-like"/>
</dbReference>
<comment type="similarity">
    <text evidence="1 2">Belongs to the UPF0102 family.</text>
</comment>
<dbReference type="AlphaFoldDB" id="A0A1Y1SAM4"/>
<dbReference type="NCBIfam" id="TIGR00252">
    <property type="entry name" value="YraN family protein"/>
    <property type="match status" value="1"/>
</dbReference>
<dbReference type="InterPro" id="IPR011856">
    <property type="entry name" value="tRNA_endonuc-like_dom_sf"/>
</dbReference>
<dbReference type="EMBL" id="AQQV01000004">
    <property type="protein sequence ID" value="ORE85478.1"/>
    <property type="molecule type" value="Genomic_DNA"/>
</dbReference>
<dbReference type="GO" id="GO:0003676">
    <property type="term" value="F:nucleic acid binding"/>
    <property type="evidence" value="ECO:0007669"/>
    <property type="project" value="InterPro"/>
</dbReference>
<dbReference type="PANTHER" id="PTHR34039">
    <property type="entry name" value="UPF0102 PROTEIN YRAN"/>
    <property type="match status" value="1"/>
</dbReference>
<protein>
    <recommendedName>
        <fullName evidence="2">UPF0102 protein ATO7_14688</fullName>
    </recommendedName>
</protein>
<dbReference type="InterPro" id="IPR011335">
    <property type="entry name" value="Restrct_endonuc-II-like"/>
</dbReference>
<sequence>MSARGAAAEAQACAYLEREGLICLERNMSCRLGEIDLIMRDREEVVIVEVRARAHGALVDALNSVSTHKRRRIIQATRYWQTRHPELADEPLRFDIVAINGQHIDWQRNAFEAL</sequence>
<evidence type="ECO:0000313" key="3">
    <source>
        <dbReference type="EMBL" id="ORE85478.1"/>
    </source>
</evidence>